<sequence>MKLGEIKKLVREGDIRSITPELLNALGERYLEKFGEEDGWYGWYQVGMHIGRHHHHELAKKLKGFESSYPNDPEKQSLECCYVLADILAQTGNHHRSWLGDGIIDILNPALGTRVTKQHNVGLSGLSEISRNRSSRQFIRHLETEFQCIDLPQRNKYRGDEHQNEHQSGKGRKLKGVLITSLLENTCNGSKDVGGKGIRFAGKYYKIPQGVYNALKANHLVVEEWFSSSSVTLQYNTMTVKDLQQALISAIHDYSLRNNAGKYNNFWETRTHKTNIMYQAFEQAEEAEQYFQAAKPVVSVGREL</sequence>
<name>A0A9Q5V849_PISSA</name>
<protein>
    <submittedName>
        <fullName evidence="1">Uncharacterized protein</fullName>
    </submittedName>
</protein>
<gene>
    <name evidence="1" type="ORF">Psal009_01645</name>
</gene>
<dbReference type="Proteomes" id="UP000422232">
    <property type="component" value="Chromosome"/>
</dbReference>
<dbReference type="GeneID" id="66740831"/>
<evidence type="ECO:0000313" key="1">
    <source>
        <dbReference type="EMBL" id="QGO05749.1"/>
    </source>
</evidence>
<dbReference type="EMBL" id="CP038908">
    <property type="protein sequence ID" value="QGO05749.1"/>
    <property type="molecule type" value="Genomic_DNA"/>
</dbReference>
<dbReference type="RefSeq" id="WP_016211725.1">
    <property type="nucleotide sequence ID" value="NZ_CP012413.1"/>
</dbReference>
<proteinExistence type="predicted"/>
<keyword evidence="2" id="KW-1185">Reference proteome</keyword>
<dbReference type="AlphaFoldDB" id="A0A9Q5V849"/>
<accession>A0A9Q5V849</accession>
<organism evidence="1 2">
    <name type="scientific">Piscirickettsia salmonis</name>
    <dbReference type="NCBI Taxonomy" id="1238"/>
    <lineage>
        <taxon>Bacteria</taxon>
        <taxon>Pseudomonadati</taxon>
        <taxon>Pseudomonadota</taxon>
        <taxon>Gammaproteobacteria</taxon>
        <taxon>Thiotrichales</taxon>
        <taxon>Piscirickettsiaceae</taxon>
        <taxon>Piscirickettsia</taxon>
    </lineage>
</organism>
<reference evidence="1 2" key="1">
    <citation type="submission" date="2019-04" db="EMBL/GenBank/DDBJ databases">
        <title>Complete genome sequencing of Piscirickettsia salmonis strain Psal-009.</title>
        <authorList>
            <person name="Schober I."/>
            <person name="Bunk B."/>
            <person name="Sproer C."/>
            <person name="Carril G.P."/>
            <person name="Riedel T."/>
            <person name="Flores-Herrera P.A."/>
            <person name="Nourdin-Galindo G."/>
            <person name="Marshall S.H."/>
            <person name="Overmann J."/>
        </authorList>
    </citation>
    <scope>NUCLEOTIDE SEQUENCE [LARGE SCALE GENOMIC DNA]</scope>
    <source>
        <strain evidence="1 2">Psal-009</strain>
    </source>
</reference>
<evidence type="ECO:0000313" key="2">
    <source>
        <dbReference type="Proteomes" id="UP000422232"/>
    </source>
</evidence>